<evidence type="ECO:0000313" key="2">
    <source>
        <dbReference type="Proteomes" id="UP000198211"/>
    </source>
</evidence>
<name>A0A225UT62_9STRA</name>
<accession>A0A225UT62</accession>
<organism evidence="1 2">
    <name type="scientific">Phytophthora megakarya</name>
    <dbReference type="NCBI Taxonomy" id="4795"/>
    <lineage>
        <taxon>Eukaryota</taxon>
        <taxon>Sar</taxon>
        <taxon>Stramenopiles</taxon>
        <taxon>Oomycota</taxon>
        <taxon>Peronosporomycetes</taxon>
        <taxon>Peronosporales</taxon>
        <taxon>Peronosporaceae</taxon>
        <taxon>Phytophthora</taxon>
    </lineage>
</organism>
<dbReference type="EMBL" id="NBNE01013047">
    <property type="protein sequence ID" value="OWY95349.1"/>
    <property type="molecule type" value="Genomic_DNA"/>
</dbReference>
<protein>
    <recommendedName>
        <fullName evidence="3">MULE transposase domain-containing protein</fullName>
    </recommendedName>
</protein>
<dbReference type="OrthoDB" id="92033at2759"/>
<reference evidence="2" key="1">
    <citation type="submission" date="2017-03" db="EMBL/GenBank/DDBJ databases">
        <title>Phytopthora megakarya and P. palmivora, two closely related causual agents of cacao black pod achieved similar genome size and gene model numbers by different mechanisms.</title>
        <authorList>
            <person name="Ali S."/>
            <person name="Shao J."/>
            <person name="Larry D.J."/>
            <person name="Kronmiller B."/>
            <person name="Shen D."/>
            <person name="Strem M.D."/>
            <person name="Melnick R.L."/>
            <person name="Guiltinan M.J."/>
            <person name="Tyler B.M."/>
            <person name="Meinhardt L.W."/>
            <person name="Bailey B.A."/>
        </authorList>
    </citation>
    <scope>NUCLEOTIDE SEQUENCE [LARGE SCALE GENOMIC DNA]</scope>
    <source>
        <strain evidence="2">zdho120</strain>
    </source>
</reference>
<comment type="caution">
    <text evidence="1">The sequence shown here is derived from an EMBL/GenBank/DDBJ whole genome shotgun (WGS) entry which is preliminary data.</text>
</comment>
<proteinExistence type="predicted"/>
<gene>
    <name evidence="1" type="ORF">PHMEG_00034671</name>
</gene>
<feature type="non-terminal residue" evidence="1">
    <location>
        <position position="281"/>
    </location>
</feature>
<keyword evidence="2" id="KW-1185">Reference proteome</keyword>
<sequence length="281" mass="32854">MSDCERRFHLSAMIVLSQIVEGMYAKALSALRRVFTAVCNKPLRVYYVMGDADDGQFNAVQQVIGRDNTYVYRFFHVMKNVNDRLKNMDERTANTLRKDIYDLHFAEGPQDFICICQLVLPRWRAAVQTAEFADYFKKVWMSGKFIRWQCFQSPSAYATTNNPGEQFNRVLKRDYTLRSKLKMGALLQQLQHCCRNESNRDHIFVLEPTATDALQRRSREMERRLLLEDANPNESLFAANPLMHVRSYPAERIYIQSKDRNVETLAVTAQMGVNYARMEFE</sequence>
<evidence type="ECO:0000313" key="1">
    <source>
        <dbReference type="EMBL" id="OWY95349.1"/>
    </source>
</evidence>
<evidence type="ECO:0008006" key="3">
    <source>
        <dbReference type="Google" id="ProtNLM"/>
    </source>
</evidence>
<dbReference type="Proteomes" id="UP000198211">
    <property type="component" value="Unassembled WGS sequence"/>
</dbReference>
<dbReference type="AlphaFoldDB" id="A0A225UT62"/>